<evidence type="ECO:0000256" key="1">
    <source>
        <dbReference type="SAM" id="Phobius"/>
    </source>
</evidence>
<reference evidence="2 3" key="1">
    <citation type="submission" date="2012-06" db="EMBL/GenBank/DDBJ databases">
        <title>Finished chromosome of genome of Cylindrospermum stagnale PCC 7417.</title>
        <authorList>
            <consortium name="US DOE Joint Genome Institute"/>
            <person name="Gugger M."/>
            <person name="Coursin T."/>
            <person name="Rippka R."/>
            <person name="Tandeau De Marsac N."/>
            <person name="Huntemann M."/>
            <person name="Wei C.-L."/>
            <person name="Han J."/>
            <person name="Detter J.C."/>
            <person name="Han C."/>
            <person name="Tapia R."/>
            <person name="Chen A."/>
            <person name="Kyrpides N."/>
            <person name="Mavromatis K."/>
            <person name="Markowitz V."/>
            <person name="Szeto E."/>
            <person name="Ivanova N."/>
            <person name="Pagani I."/>
            <person name="Pati A."/>
            <person name="Goodwin L."/>
            <person name="Nordberg H.P."/>
            <person name="Cantor M.N."/>
            <person name="Hua S.X."/>
            <person name="Woyke T."/>
            <person name="Kerfeld C.A."/>
        </authorList>
    </citation>
    <scope>NUCLEOTIDE SEQUENCE [LARGE SCALE GENOMIC DNA]</scope>
    <source>
        <strain evidence="2 3">PCC 7417</strain>
    </source>
</reference>
<dbReference type="EMBL" id="CP003642">
    <property type="protein sequence ID" value="AFZ25170.1"/>
    <property type="molecule type" value="Genomic_DNA"/>
</dbReference>
<keyword evidence="1" id="KW-0812">Transmembrane</keyword>
<keyword evidence="1" id="KW-1133">Transmembrane helix</keyword>
<dbReference type="Proteomes" id="UP000010475">
    <property type="component" value="Chromosome"/>
</dbReference>
<evidence type="ECO:0000313" key="3">
    <source>
        <dbReference type="Proteomes" id="UP000010475"/>
    </source>
</evidence>
<evidence type="ECO:0000313" key="2">
    <source>
        <dbReference type="EMBL" id="AFZ25170.1"/>
    </source>
</evidence>
<feature type="transmembrane region" description="Helical" evidence="1">
    <location>
        <begin position="51"/>
        <end position="73"/>
    </location>
</feature>
<gene>
    <name evidence="2" type="ORF">Cylst_2999</name>
</gene>
<dbReference type="RefSeq" id="WP_015208423.1">
    <property type="nucleotide sequence ID" value="NC_019757.1"/>
</dbReference>
<dbReference type="STRING" id="56107.Cylst_2999"/>
<sequence>MYMIYSNLLDNLPAITGLFFAGVWLIYKSMLIAYKLDIFKETSAWFNQKPIIMPSLIFILSPFISTFTFQNFSKNSDEFIKAFTPITCIAAYIAYQQYQINRQQLRKNLSDKRLQIYVSAMTLVASGRKDSPEIIQEKLNAFEIHLYEAQFLFSKDVNEKLKEIYAKNYDLITLKINIKDEENYAEDQSTIDGWYESSNKQESTKRLKDDMAKRKIIREYLADEMPKIKSLFDPYIDLSNIAIEQDIK</sequence>
<name>K9WXT3_9NOST</name>
<organism evidence="2 3">
    <name type="scientific">Cylindrospermum stagnale PCC 7417</name>
    <dbReference type="NCBI Taxonomy" id="56107"/>
    <lineage>
        <taxon>Bacteria</taxon>
        <taxon>Bacillati</taxon>
        <taxon>Cyanobacteriota</taxon>
        <taxon>Cyanophyceae</taxon>
        <taxon>Nostocales</taxon>
        <taxon>Nostocaceae</taxon>
        <taxon>Cylindrospermum</taxon>
    </lineage>
</organism>
<accession>K9WXT3</accession>
<dbReference type="HOGENOM" id="CLU_1118724_0_0_3"/>
<keyword evidence="1" id="KW-0472">Membrane</keyword>
<keyword evidence="3" id="KW-1185">Reference proteome</keyword>
<dbReference type="eggNOG" id="ENOG5032GHF">
    <property type="taxonomic scope" value="Bacteria"/>
</dbReference>
<feature type="transmembrane region" description="Helical" evidence="1">
    <location>
        <begin position="12"/>
        <end position="30"/>
    </location>
</feature>
<protein>
    <submittedName>
        <fullName evidence="2">Uncharacterized protein</fullName>
    </submittedName>
</protein>
<dbReference type="KEGG" id="csg:Cylst_2999"/>
<proteinExistence type="predicted"/>
<dbReference type="AlphaFoldDB" id="K9WXT3"/>